<keyword evidence="1" id="KW-0812">Transmembrane</keyword>
<feature type="transmembrane region" description="Helical" evidence="1">
    <location>
        <begin position="74"/>
        <end position="90"/>
    </location>
</feature>
<organism evidence="2 3">
    <name type="scientific">Clostridium paraputrificum</name>
    <dbReference type="NCBI Taxonomy" id="29363"/>
    <lineage>
        <taxon>Bacteria</taxon>
        <taxon>Bacillati</taxon>
        <taxon>Bacillota</taxon>
        <taxon>Clostridia</taxon>
        <taxon>Eubacteriales</taxon>
        <taxon>Clostridiaceae</taxon>
        <taxon>Clostridium</taxon>
    </lineage>
</organism>
<evidence type="ECO:0000256" key="1">
    <source>
        <dbReference type="SAM" id="Phobius"/>
    </source>
</evidence>
<reference evidence="2 3" key="1">
    <citation type="submission" date="2016-06" db="EMBL/GenBank/DDBJ databases">
        <authorList>
            <person name="Kjaerup R.B."/>
            <person name="Dalgaard T.S."/>
            <person name="Juul-Madsen H.R."/>
        </authorList>
    </citation>
    <scope>NUCLEOTIDE SEQUENCE [LARGE SCALE GENOMIC DNA]</scope>
    <source>
        <strain evidence="2 3">373-A1</strain>
    </source>
</reference>
<accession>A0A173ZIC4</accession>
<dbReference type="EMBL" id="MAPZ01000019">
    <property type="protein sequence ID" value="OBY10434.1"/>
    <property type="molecule type" value="Genomic_DNA"/>
</dbReference>
<sequence length="99" mass="11471">MIFLLKVLAFSFIITGFIAMFSNLYLGRSELVSLYKSLQDNVNIKRLSQYEGSFGIIFGTLLLLLLYSSYNMRILFFIPLCLLTLIYIPLRTKLMADNR</sequence>
<feature type="transmembrane region" description="Helical" evidence="1">
    <location>
        <begin position="47"/>
        <end position="67"/>
    </location>
</feature>
<dbReference type="Proteomes" id="UP000092714">
    <property type="component" value="Unassembled WGS sequence"/>
</dbReference>
<feature type="transmembrane region" description="Helical" evidence="1">
    <location>
        <begin position="7"/>
        <end position="27"/>
    </location>
</feature>
<dbReference type="GeneID" id="42775923"/>
<gene>
    <name evidence="2" type="ORF">CP373A1_07905</name>
</gene>
<dbReference type="AlphaFoldDB" id="A0A173ZIC4"/>
<protein>
    <submittedName>
        <fullName evidence="2">Uncharacterized protein</fullName>
    </submittedName>
</protein>
<dbReference type="RefSeq" id="WP_027098096.1">
    <property type="nucleotide sequence ID" value="NZ_CABHIH010000002.1"/>
</dbReference>
<keyword evidence="3" id="KW-1185">Reference proteome</keyword>
<keyword evidence="1" id="KW-0472">Membrane</keyword>
<evidence type="ECO:0000313" key="3">
    <source>
        <dbReference type="Proteomes" id="UP000092714"/>
    </source>
</evidence>
<proteinExistence type="predicted"/>
<evidence type="ECO:0000313" key="2">
    <source>
        <dbReference type="EMBL" id="OBY10434.1"/>
    </source>
</evidence>
<comment type="caution">
    <text evidence="2">The sequence shown here is derived from an EMBL/GenBank/DDBJ whole genome shotgun (WGS) entry which is preliminary data.</text>
</comment>
<name>A0A173ZIC4_9CLOT</name>
<keyword evidence="1" id="KW-1133">Transmembrane helix</keyword>